<dbReference type="EMBL" id="JAKOGI010000712">
    <property type="protein sequence ID" value="KAJ8431169.1"/>
    <property type="molecule type" value="Genomic_DNA"/>
</dbReference>
<dbReference type="GO" id="GO:0016887">
    <property type="term" value="F:ATP hydrolysis activity"/>
    <property type="evidence" value="ECO:0007669"/>
    <property type="project" value="InterPro"/>
</dbReference>
<dbReference type="Gene3D" id="3.40.50.300">
    <property type="entry name" value="P-loop containing nucleotide triphosphate hydrolases"/>
    <property type="match status" value="1"/>
</dbReference>
<dbReference type="InterPro" id="IPR050095">
    <property type="entry name" value="ECF_ABC_transporter_ATP-bd"/>
</dbReference>
<proteinExistence type="predicted"/>
<protein>
    <recommendedName>
        <fullName evidence="4">ABC transporter domain-containing protein</fullName>
    </recommendedName>
</protein>
<dbReference type="Pfam" id="PF00005">
    <property type="entry name" value="ABC_tran"/>
    <property type="match status" value="1"/>
</dbReference>
<evidence type="ECO:0000313" key="5">
    <source>
        <dbReference type="EMBL" id="KAJ8431169.1"/>
    </source>
</evidence>
<dbReference type="InterPro" id="IPR003439">
    <property type="entry name" value="ABC_transporter-like_ATP-bd"/>
</dbReference>
<dbReference type="SUPFAM" id="SSF52540">
    <property type="entry name" value="P-loop containing nucleoside triphosphate hydrolases"/>
    <property type="match status" value="1"/>
</dbReference>
<evidence type="ECO:0000256" key="1">
    <source>
        <dbReference type="ARBA" id="ARBA00022448"/>
    </source>
</evidence>
<accession>A0A9Q1JUE6</accession>
<dbReference type="PANTHER" id="PTHR43553:SF1">
    <property type="entry name" value="ABC TRANSPORTER I FAMILY MEMBER 11, CHLOROPLASTIC"/>
    <property type="match status" value="1"/>
</dbReference>
<gene>
    <name evidence="5" type="ORF">Cgig2_019845</name>
</gene>
<reference evidence="5" key="1">
    <citation type="submission" date="2022-04" db="EMBL/GenBank/DDBJ databases">
        <title>Carnegiea gigantea Genome sequencing and assembly v2.</title>
        <authorList>
            <person name="Copetti D."/>
            <person name="Sanderson M.J."/>
            <person name="Burquez A."/>
            <person name="Wojciechowski M.F."/>
        </authorList>
    </citation>
    <scope>NUCLEOTIDE SEQUENCE</scope>
    <source>
        <strain evidence="5">SGP5-SGP5p</strain>
        <tissue evidence="5">Aerial part</tissue>
    </source>
</reference>
<feature type="domain" description="ABC transporter" evidence="4">
    <location>
        <begin position="37"/>
        <end position="78"/>
    </location>
</feature>
<dbReference type="InterPro" id="IPR027417">
    <property type="entry name" value="P-loop_NTPase"/>
</dbReference>
<evidence type="ECO:0000256" key="3">
    <source>
        <dbReference type="ARBA" id="ARBA00022840"/>
    </source>
</evidence>
<dbReference type="Proteomes" id="UP001153076">
    <property type="component" value="Unassembled WGS sequence"/>
</dbReference>
<keyword evidence="3" id="KW-0067">ATP-binding</keyword>
<dbReference type="AlphaFoldDB" id="A0A9Q1JUE6"/>
<evidence type="ECO:0000259" key="4">
    <source>
        <dbReference type="Pfam" id="PF00005"/>
    </source>
</evidence>
<keyword evidence="1" id="KW-0813">Transport</keyword>
<name>A0A9Q1JUE6_9CARY</name>
<dbReference type="OrthoDB" id="10255969at2759"/>
<organism evidence="5 6">
    <name type="scientific">Carnegiea gigantea</name>
    <dbReference type="NCBI Taxonomy" id="171969"/>
    <lineage>
        <taxon>Eukaryota</taxon>
        <taxon>Viridiplantae</taxon>
        <taxon>Streptophyta</taxon>
        <taxon>Embryophyta</taxon>
        <taxon>Tracheophyta</taxon>
        <taxon>Spermatophyta</taxon>
        <taxon>Magnoliopsida</taxon>
        <taxon>eudicotyledons</taxon>
        <taxon>Gunneridae</taxon>
        <taxon>Pentapetalae</taxon>
        <taxon>Caryophyllales</taxon>
        <taxon>Cactineae</taxon>
        <taxon>Cactaceae</taxon>
        <taxon>Cactoideae</taxon>
        <taxon>Echinocereeae</taxon>
        <taxon>Carnegiea</taxon>
    </lineage>
</organism>
<dbReference type="PANTHER" id="PTHR43553">
    <property type="entry name" value="HEAVY METAL TRANSPORTER"/>
    <property type="match status" value="1"/>
</dbReference>
<keyword evidence="6" id="KW-1185">Reference proteome</keyword>
<sequence>MNLNRIVTRVCHPNAPPLSSDVQHPQFIVGQPHMMVGLTDVPFDKDPQSLSGGYKRRLALAIQLVKVPDLLILDEPLAGLEAYVRSVNRTAHDQGSLALTVHGSFASSLSRNLFIVTHSAATCHQKGGMLSFIVLITSQATSMDLRTVIGDAMC</sequence>
<keyword evidence="2" id="KW-0547">Nucleotide-binding</keyword>
<dbReference type="GO" id="GO:0042626">
    <property type="term" value="F:ATPase-coupled transmembrane transporter activity"/>
    <property type="evidence" value="ECO:0007669"/>
    <property type="project" value="TreeGrafter"/>
</dbReference>
<evidence type="ECO:0000256" key="2">
    <source>
        <dbReference type="ARBA" id="ARBA00022741"/>
    </source>
</evidence>
<dbReference type="GO" id="GO:0009941">
    <property type="term" value="C:chloroplast envelope"/>
    <property type="evidence" value="ECO:0007669"/>
    <property type="project" value="TreeGrafter"/>
</dbReference>
<comment type="caution">
    <text evidence="5">The sequence shown here is derived from an EMBL/GenBank/DDBJ whole genome shotgun (WGS) entry which is preliminary data.</text>
</comment>
<evidence type="ECO:0000313" key="6">
    <source>
        <dbReference type="Proteomes" id="UP001153076"/>
    </source>
</evidence>
<dbReference type="GO" id="GO:0005524">
    <property type="term" value="F:ATP binding"/>
    <property type="evidence" value="ECO:0007669"/>
    <property type="project" value="UniProtKB-KW"/>
</dbReference>